<name>A0A0G1NKR4_9BACT</name>
<sequence>MKKTSLRIIIWKESRHWVAQCLNVDVSSFGRTQKQALANVKEALELYFENKNSRERVPEVKSAVIRSTSLQYV</sequence>
<dbReference type="Gene3D" id="3.30.160.250">
    <property type="match status" value="1"/>
</dbReference>
<accession>A0A0G1NKR4</accession>
<dbReference type="Proteomes" id="UP000034107">
    <property type="component" value="Unassembled WGS sequence"/>
</dbReference>
<dbReference type="AlphaFoldDB" id="A0A0G1NKR4"/>
<evidence type="ECO:0008006" key="3">
    <source>
        <dbReference type="Google" id="ProtNLM"/>
    </source>
</evidence>
<gene>
    <name evidence="1" type="ORF">UX31_C0024G0006</name>
</gene>
<reference evidence="1 2" key="1">
    <citation type="journal article" date="2015" name="Nature">
        <title>rRNA introns, odd ribosomes, and small enigmatic genomes across a large radiation of phyla.</title>
        <authorList>
            <person name="Brown C.T."/>
            <person name="Hug L.A."/>
            <person name="Thomas B.C."/>
            <person name="Sharon I."/>
            <person name="Castelle C.J."/>
            <person name="Singh A."/>
            <person name="Wilkins M.J."/>
            <person name="Williams K.H."/>
            <person name="Banfield J.F."/>
        </authorList>
    </citation>
    <scope>NUCLEOTIDE SEQUENCE [LARGE SCALE GENOMIC DNA]</scope>
</reference>
<proteinExistence type="predicted"/>
<dbReference type="SUPFAM" id="SSF143100">
    <property type="entry name" value="TTHA1013/TTHA0281-like"/>
    <property type="match status" value="1"/>
</dbReference>
<evidence type="ECO:0000313" key="1">
    <source>
        <dbReference type="EMBL" id="KKU20937.1"/>
    </source>
</evidence>
<evidence type="ECO:0000313" key="2">
    <source>
        <dbReference type="Proteomes" id="UP000034107"/>
    </source>
</evidence>
<dbReference type="EMBL" id="LCLS01000024">
    <property type="protein sequence ID" value="KKU20937.1"/>
    <property type="molecule type" value="Genomic_DNA"/>
</dbReference>
<protein>
    <recommendedName>
        <fullName evidence="3">HicB family protein</fullName>
    </recommendedName>
</protein>
<dbReference type="InterPro" id="IPR035069">
    <property type="entry name" value="TTHA1013/TTHA0281-like"/>
</dbReference>
<organism evidence="1 2">
    <name type="scientific">Candidatus Nomurabacteria bacterium GW2011_GWA1_46_11</name>
    <dbReference type="NCBI Taxonomy" id="1618732"/>
    <lineage>
        <taxon>Bacteria</taxon>
        <taxon>Candidatus Nomuraibacteriota</taxon>
    </lineage>
</organism>
<comment type="caution">
    <text evidence="1">The sequence shown here is derived from an EMBL/GenBank/DDBJ whole genome shotgun (WGS) entry which is preliminary data.</text>
</comment>